<evidence type="ECO:0000256" key="1">
    <source>
        <dbReference type="ARBA" id="ARBA00022723"/>
    </source>
</evidence>
<keyword evidence="2" id="KW-0863">Zinc-finger</keyword>
<evidence type="ECO:0000256" key="4">
    <source>
        <dbReference type="SAM" id="MobiDB-lite"/>
    </source>
</evidence>
<name>A0A0G4H9R4_9ALVE</name>
<dbReference type="VEuPathDB" id="CryptoDB:Cvel_25495"/>
<dbReference type="Pfam" id="PF01753">
    <property type="entry name" value="zf-MYND"/>
    <property type="match status" value="1"/>
</dbReference>
<dbReference type="EMBL" id="CDMZ01002091">
    <property type="protein sequence ID" value="CEM40709.1"/>
    <property type="molecule type" value="Genomic_DNA"/>
</dbReference>
<feature type="domain" description="MYND-type" evidence="5">
    <location>
        <begin position="284"/>
        <end position="318"/>
    </location>
</feature>
<feature type="compositionally biased region" description="Acidic residues" evidence="4">
    <location>
        <begin position="190"/>
        <end position="202"/>
    </location>
</feature>
<dbReference type="GO" id="GO:0008270">
    <property type="term" value="F:zinc ion binding"/>
    <property type="evidence" value="ECO:0007669"/>
    <property type="project" value="UniProtKB-KW"/>
</dbReference>
<gene>
    <name evidence="6" type="ORF">Cvel_25495</name>
</gene>
<dbReference type="SUPFAM" id="SSF144232">
    <property type="entry name" value="HIT/MYND zinc finger-like"/>
    <property type="match status" value="1"/>
</dbReference>
<evidence type="ECO:0000256" key="3">
    <source>
        <dbReference type="ARBA" id="ARBA00022833"/>
    </source>
</evidence>
<evidence type="ECO:0000256" key="2">
    <source>
        <dbReference type="ARBA" id="ARBA00022771"/>
    </source>
</evidence>
<accession>A0A0G4H9R4</accession>
<feature type="compositionally biased region" description="Basic and acidic residues" evidence="4">
    <location>
        <begin position="203"/>
        <end position="212"/>
    </location>
</feature>
<feature type="region of interest" description="Disordered" evidence="4">
    <location>
        <begin position="227"/>
        <end position="279"/>
    </location>
</feature>
<feature type="compositionally biased region" description="Basic and acidic residues" evidence="4">
    <location>
        <begin position="121"/>
        <end position="130"/>
    </location>
</feature>
<dbReference type="AlphaFoldDB" id="A0A0G4H9R4"/>
<feature type="compositionally biased region" description="Basic and acidic residues" evidence="4">
    <location>
        <begin position="139"/>
        <end position="151"/>
    </location>
</feature>
<reference evidence="6" key="1">
    <citation type="submission" date="2014-11" db="EMBL/GenBank/DDBJ databases">
        <authorList>
            <person name="Otto D Thomas"/>
            <person name="Naeem Raeece"/>
        </authorList>
    </citation>
    <scope>NUCLEOTIDE SEQUENCE</scope>
</reference>
<sequence>MEFFWRCFLVVLELGEDFIFEPLLFPLVSLMDALSEGGKAFVRGWRRGCESESRFSGHWVQRWVADPLVLCGFGLVEVLSEGKIAILSHIFQLLTVCEKAMEGVYGWATKRVEASSTQRASQERRERNDTSRQSCLDPPVDHPEGSDKGDDQLPESGSYSVSLSEIEGDAPNSGSDCGSLSEQGGRQSDESDADSEEEGEGEGESHETAGERRPRFCRVCGVEEGTQRVSRVSDGGRIAKPTRGTCRSRYNSESDRRENTMPERSDSSVSGGNGEQSGNEIQMEVVKLLHCAGCHSKDILYCGSACQRRDWREHKKECQTLRSLP</sequence>
<dbReference type="Gene3D" id="6.10.140.2220">
    <property type="match status" value="1"/>
</dbReference>
<feature type="compositionally biased region" description="Basic and acidic residues" evidence="4">
    <location>
        <begin position="250"/>
        <end position="266"/>
    </location>
</feature>
<protein>
    <recommendedName>
        <fullName evidence="5">MYND-type domain-containing protein</fullName>
    </recommendedName>
</protein>
<keyword evidence="1" id="KW-0479">Metal-binding</keyword>
<feature type="region of interest" description="Disordered" evidence="4">
    <location>
        <begin position="115"/>
        <end position="212"/>
    </location>
</feature>
<organism evidence="6">
    <name type="scientific">Chromera velia CCMP2878</name>
    <dbReference type="NCBI Taxonomy" id="1169474"/>
    <lineage>
        <taxon>Eukaryota</taxon>
        <taxon>Sar</taxon>
        <taxon>Alveolata</taxon>
        <taxon>Colpodellida</taxon>
        <taxon>Chromeraceae</taxon>
        <taxon>Chromera</taxon>
    </lineage>
</organism>
<evidence type="ECO:0000313" key="6">
    <source>
        <dbReference type="EMBL" id="CEM40709.1"/>
    </source>
</evidence>
<feature type="compositionally biased region" description="Polar residues" evidence="4">
    <location>
        <begin position="172"/>
        <end position="186"/>
    </location>
</feature>
<evidence type="ECO:0000259" key="5">
    <source>
        <dbReference type="Pfam" id="PF01753"/>
    </source>
</evidence>
<keyword evidence="3" id="KW-0862">Zinc</keyword>
<dbReference type="InterPro" id="IPR002893">
    <property type="entry name" value="Znf_MYND"/>
</dbReference>
<proteinExistence type="predicted"/>